<name>A0AAV1VCL9_9STRA</name>
<dbReference type="Proteomes" id="UP001162060">
    <property type="component" value="Unassembled WGS sequence"/>
</dbReference>
<dbReference type="EMBL" id="CAKLBY020000304">
    <property type="protein sequence ID" value="CAK7943758.1"/>
    <property type="molecule type" value="Genomic_DNA"/>
</dbReference>
<gene>
    <name evidence="1" type="ORF">PM001_LOCUS28908</name>
</gene>
<evidence type="ECO:0000313" key="1">
    <source>
        <dbReference type="EMBL" id="CAK7943758.1"/>
    </source>
</evidence>
<accession>A0AAV1VCL9</accession>
<dbReference type="AlphaFoldDB" id="A0AAV1VCL9"/>
<proteinExistence type="predicted"/>
<evidence type="ECO:0000313" key="2">
    <source>
        <dbReference type="Proteomes" id="UP001162060"/>
    </source>
</evidence>
<organism evidence="1 2">
    <name type="scientific">Peronospora matthiolae</name>
    <dbReference type="NCBI Taxonomy" id="2874970"/>
    <lineage>
        <taxon>Eukaryota</taxon>
        <taxon>Sar</taxon>
        <taxon>Stramenopiles</taxon>
        <taxon>Oomycota</taxon>
        <taxon>Peronosporomycetes</taxon>
        <taxon>Peronosporales</taxon>
        <taxon>Peronosporaceae</taxon>
        <taxon>Peronospora</taxon>
    </lineage>
</organism>
<reference evidence="1" key="1">
    <citation type="submission" date="2024-01" db="EMBL/GenBank/DDBJ databases">
        <authorList>
            <person name="Webb A."/>
        </authorList>
    </citation>
    <scope>NUCLEOTIDE SEQUENCE</scope>
    <source>
        <strain evidence="1">Pm1</strain>
    </source>
</reference>
<protein>
    <submittedName>
        <fullName evidence="1">Uncharacterized protein</fullName>
    </submittedName>
</protein>
<comment type="caution">
    <text evidence="1">The sequence shown here is derived from an EMBL/GenBank/DDBJ whole genome shotgun (WGS) entry which is preliminary data.</text>
</comment>
<sequence length="69" mass="7643">MCDVNLRSLSGEGASAPRFGESRYPVVRKCKGTNDCEAFLPFNIRLMWDARSEVVGTRAEAPRATRPVV</sequence>